<sequence>MIRRKITILKTRLDNLDSMTSSLPSRQPIKEKELHRRQDMVANLRSKANQMASKLNMSNYANREDLLGGSKKSADDVNRLAGLDNQGLVSLQRQTIKEQDQGLEKLEETVLSTKHIALTINEELDLHTRLIDDMDQHVESTDSRLQRVQKKLAILNKRMKGGCTCMSLLLSLIGIVILIVVILELIKYL</sequence>
<name>A0AAV9DU73_ACOCL</name>
<dbReference type="GO" id="GO:0006886">
    <property type="term" value="P:intracellular protein transport"/>
    <property type="evidence" value="ECO:0007669"/>
    <property type="project" value="TreeGrafter"/>
</dbReference>
<dbReference type="AlphaFoldDB" id="A0AAV9DU73"/>
<evidence type="ECO:0000256" key="7">
    <source>
        <dbReference type="ARBA" id="ARBA00023054"/>
    </source>
</evidence>
<feature type="transmembrane region" description="Helical" evidence="12">
    <location>
        <begin position="165"/>
        <end position="186"/>
    </location>
</feature>
<evidence type="ECO:0000256" key="2">
    <source>
        <dbReference type="ARBA" id="ARBA00022448"/>
    </source>
</evidence>
<organism evidence="14 15">
    <name type="scientific">Acorus calamus</name>
    <name type="common">Sweet flag</name>
    <dbReference type="NCBI Taxonomy" id="4465"/>
    <lineage>
        <taxon>Eukaryota</taxon>
        <taxon>Viridiplantae</taxon>
        <taxon>Streptophyta</taxon>
        <taxon>Embryophyta</taxon>
        <taxon>Tracheophyta</taxon>
        <taxon>Spermatophyta</taxon>
        <taxon>Magnoliopsida</taxon>
        <taxon>Liliopsida</taxon>
        <taxon>Acoraceae</taxon>
        <taxon>Acorus</taxon>
    </lineage>
</organism>
<keyword evidence="4" id="KW-0653">Protein transport</keyword>
<evidence type="ECO:0000256" key="5">
    <source>
        <dbReference type="ARBA" id="ARBA00022989"/>
    </source>
</evidence>
<evidence type="ECO:0000259" key="13">
    <source>
        <dbReference type="PROSITE" id="PS50192"/>
    </source>
</evidence>
<evidence type="ECO:0000256" key="10">
    <source>
        <dbReference type="ARBA" id="ARBA00054128"/>
    </source>
</evidence>
<keyword evidence="6" id="KW-0333">Golgi apparatus</keyword>
<evidence type="ECO:0000313" key="15">
    <source>
        <dbReference type="Proteomes" id="UP001180020"/>
    </source>
</evidence>
<protein>
    <submittedName>
        <fullName evidence="14">Syntaxin-52</fullName>
    </submittedName>
</protein>
<dbReference type="GO" id="GO:0048278">
    <property type="term" value="P:vesicle docking"/>
    <property type="evidence" value="ECO:0007669"/>
    <property type="project" value="TreeGrafter"/>
</dbReference>
<dbReference type="GO" id="GO:0006906">
    <property type="term" value="P:vesicle fusion"/>
    <property type="evidence" value="ECO:0007669"/>
    <property type="project" value="TreeGrafter"/>
</dbReference>
<keyword evidence="8 12" id="KW-0472">Membrane</keyword>
<dbReference type="Gene3D" id="1.20.5.110">
    <property type="match status" value="1"/>
</dbReference>
<evidence type="ECO:0000256" key="11">
    <source>
        <dbReference type="ARBA" id="ARBA00060376"/>
    </source>
</evidence>
<reference evidence="14" key="2">
    <citation type="submission" date="2023-06" db="EMBL/GenBank/DDBJ databases">
        <authorList>
            <person name="Ma L."/>
            <person name="Liu K.-W."/>
            <person name="Li Z."/>
            <person name="Hsiao Y.-Y."/>
            <person name="Qi Y."/>
            <person name="Fu T."/>
            <person name="Tang G."/>
            <person name="Zhang D."/>
            <person name="Sun W.-H."/>
            <person name="Liu D.-K."/>
            <person name="Li Y."/>
            <person name="Chen G.-Z."/>
            <person name="Liu X.-D."/>
            <person name="Liao X.-Y."/>
            <person name="Jiang Y.-T."/>
            <person name="Yu X."/>
            <person name="Hao Y."/>
            <person name="Huang J."/>
            <person name="Zhao X.-W."/>
            <person name="Ke S."/>
            <person name="Chen Y.-Y."/>
            <person name="Wu W.-L."/>
            <person name="Hsu J.-L."/>
            <person name="Lin Y.-F."/>
            <person name="Huang M.-D."/>
            <person name="Li C.-Y."/>
            <person name="Huang L."/>
            <person name="Wang Z.-W."/>
            <person name="Zhao X."/>
            <person name="Zhong W.-Y."/>
            <person name="Peng D.-H."/>
            <person name="Ahmad S."/>
            <person name="Lan S."/>
            <person name="Zhang J.-S."/>
            <person name="Tsai W.-C."/>
            <person name="Van De Peer Y."/>
            <person name="Liu Z.-J."/>
        </authorList>
    </citation>
    <scope>NUCLEOTIDE SEQUENCE</scope>
    <source>
        <strain evidence="14">CP</strain>
        <tissue evidence="14">Leaves</tissue>
    </source>
</reference>
<dbReference type="GO" id="GO:0005794">
    <property type="term" value="C:Golgi apparatus"/>
    <property type="evidence" value="ECO:0007669"/>
    <property type="project" value="UniProtKB-SubCell"/>
</dbReference>
<dbReference type="FunFam" id="1.20.5.110:FF:000030">
    <property type="entry name" value="syntaxin-51 isoform X2"/>
    <property type="match status" value="1"/>
</dbReference>
<dbReference type="GO" id="GO:0005484">
    <property type="term" value="F:SNAP receptor activity"/>
    <property type="evidence" value="ECO:0007669"/>
    <property type="project" value="TreeGrafter"/>
</dbReference>
<dbReference type="PANTHER" id="PTHR19957:SF285">
    <property type="entry name" value="SYNTAXIN-51-RELATED"/>
    <property type="match status" value="1"/>
</dbReference>
<dbReference type="InterPro" id="IPR045242">
    <property type="entry name" value="Syntaxin"/>
</dbReference>
<evidence type="ECO:0000256" key="1">
    <source>
        <dbReference type="ARBA" id="ARBA00009063"/>
    </source>
</evidence>
<dbReference type="Pfam" id="PF05739">
    <property type="entry name" value="SNARE"/>
    <property type="match status" value="1"/>
</dbReference>
<keyword evidence="3 12" id="KW-0812">Transmembrane</keyword>
<dbReference type="SUPFAM" id="SSF58038">
    <property type="entry name" value="SNARE fusion complex"/>
    <property type="match status" value="1"/>
</dbReference>
<dbReference type="SMART" id="SM00397">
    <property type="entry name" value="t_SNARE"/>
    <property type="match status" value="1"/>
</dbReference>
<reference evidence="14" key="1">
    <citation type="journal article" date="2023" name="Nat. Commun.">
        <title>Diploid and tetraploid genomes of Acorus and the evolution of monocots.</title>
        <authorList>
            <person name="Ma L."/>
            <person name="Liu K.W."/>
            <person name="Li Z."/>
            <person name="Hsiao Y.Y."/>
            <person name="Qi Y."/>
            <person name="Fu T."/>
            <person name="Tang G.D."/>
            <person name="Zhang D."/>
            <person name="Sun W.H."/>
            <person name="Liu D.K."/>
            <person name="Li Y."/>
            <person name="Chen G.Z."/>
            <person name="Liu X.D."/>
            <person name="Liao X.Y."/>
            <person name="Jiang Y.T."/>
            <person name="Yu X."/>
            <person name="Hao Y."/>
            <person name="Huang J."/>
            <person name="Zhao X.W."/>
            <person name="Ke S."/>
            <person name="Chen Y.Y."/>
            <person name="Wu W.L."/>
            <person name="Hsu J.L."/>
            <person name="Lin Y.F."/>
            <person name="Huang M.D."/>
            <person name="Li C.Y."/>
            <person name="Huang L."/>
            <person name="Wang Z.W."/>
            <person name="Zhao X."/>
            <person name="Zhong W.Y."/>
            <person name="Peng D.H."/>
            <person name="Ahmad S."/>
            <person name="Lan S."/>
            <person name="Zhang J.S."/>
            <person name="Tsai W.C."/>
            <person name="Van de Peer Y."/>
            <person name="Liu Z.J."/>
        </authorList>
    </citation>
    <scope>NUCLEOTIDE SEQUENCE</scope>
    <source>
        <strain evidence="14">CP</strain>
    </source>
</reference>
<dbReference type="PROSITE" id="PS50192">
    <property type="entry name" value="T_SNARE"/>
    <property type="match status" value="1"/>
</dbReference>
<dbReference type="Proteomes" id="UP001180020">
    <property type="component" value="Unassembled WGS sequence"/>
</dbReference>
<dbReference type="EMBL" id="JAUJYO010000011">
    <property type="protein sequence ID" value="KAK1304514.1"/>
    <property type="molecule type" value="Genomic_DNA"/>
</dbReference>
<dbReference type="CDD" id="cd15841">
    <property type="entry name" value="SNARE_Qc"/>
    <property type="match status" value="1"/>
</dbReference>
<proteinExistence type="inferred from homology"/>
<comment type="function">
    <text evidence="10">Vesicle trafficking protein that functions in the secretory pathway.</text>
</comment>
<dbReference type="GO" id="GO:0010008">
    <property type="term" value="C:endosome membrane"/>
    <property type="evidence" value="ECO:0007669"/>
    <property type="project" value="UniProtKB-ARBA"/>
</dbReference>
<comment type="subcellular location">
    <subcellularLocation>
        <location evidence="9">Golgi apparatus</location>
        <location evidence="9">trans-Golgi network membrane</location>
        <topology evidence="9">Single-pass type IV membrane protein</topology>
    </subcellularLocation>
    <subcellularLocation>
        <location evidence="11">Prevacuolar compartment membrane</location>
        <topology evidence="11">Single-pass type IV membrane protein</topology>
    </subcellularLocation>
</comment>
<dbReference type="PANTHER" id="PTHR19957">
    <property type="entry name" value="SYNTAXIN"/>
    <property type="match status" value="1"/>
</dbReference>
<evidence type="ECO:0000256" key="9">
    <source>
        <dbReference type="ARBA" id="ARBA00037801"/>
    </source>
</evidence>
<dbReference type="GO" id="GO:0000149">
    <property type="term" value="F:SNARE binding"/>
    <property type="evidence" value="ECO:0007669"/>
    <property type="project" value="TreeGrafter"/>
</dbReference>
<evidence type="ECO:0000256" key="6">
    <source>
        <dbReference type="ARBA" id="ARBA00023034"/>
    </source>
</evidence>
<accession>A0AAV9DU73</accession>
<keyword evidence="15" id="KW-1185">Reference proteome</keyword>
<comment type="similarity">
    <text evidence="1">Belongs to the syntaxin family.</text>
</comment>
<dbReference type="GO" id="GO:0031201">
    <property type="term" value="C:SNARE complex"/>
    <property type="evidence" value="ECO:0007669"/>
    <property type="project" value="TreeGrafter"/>
</dbReference>
<evidence type="ECO:0000256" key="8">
    <source>
        <dbReference type="ARBA" id="ARBA00023136"/>
    </source>
</evidence>
<dbReference type="InterPro" id="IPR000727">
    <property type="entry name" value="T_SNARE_dom"/>
</dbReference>
<keyword evidence="7" id="KW-0175">Coiled coil</keyword>
<evidence type="ECO:0000313" key="14">
    <source>
        <dbReference type="EMBL" id="KAK1304514.1"/>
    </source>
</evidence>
<comment type="caution">
    <text evidence="14">The sequence shown here is derived from an EMBL/GenBank/DDBJ whole genome shotgun (WGS) entry which is preliminary data.</text>
</comment>
<keyword evidence="2" id="KW-0813">Transport</keyword>
<evidence type="ECO:0000256" key="4">
    <source>
        <dbReference type="ARBA" id="ARBA00022927"/>
    </source>
</evidence>
<gene>
    <name evidence="14" type="primary">SYP52</name>
    <name evidence="14" type="ORF">QJS10_CPB11g01809</name>
</gene>
<keyword evidence="5 12" id="KW-1133">Transmembrane helix</keyword>
<evidence type="ECO:0000256" key="12">
    <source>
        <dbReference type="SAM" id="Phobius"/>
    </source>
</evidence>
<feature type="domain" description="T-SNARE coiled-coil homology" evidence="13">
    <location>
        <begin position="93"/>
        <end position="155"/>
    </location>
</feature>
<evidence type="ECO:0000256" key="3">
    <source>
        <dbReference type="ARBA" id="ARBA00022692"/>
    </source>
</evidence>